<dbReference type="GO" id="GO:0005840">
    <property type="term" value="C:ribosome"/>
    <property type="evidence" value="ECO:0007669"/>
    <property type="project" value="UniProtKB-KW"/>
</dbReference>
<dbReference type="HAMAP" id="MF_01325_B">
    <property type="entry name" value="Ribosomal_uL3_B"/>
    <property type="match status" value="1"/>
</dbReference>
<dbReference type="AlphaFoldDB" id="A0A9Q0F0H9"/>
<dbReference type="GO" id="GO:0009941">
    <property type="term" value="C:chloroplast envelope"/>
    <property type="evidence" value="ECO:0007669"/>
    <property type="project" value="TreeGrafter"/>
</dbReference>
<dbReference type="InterPro" id="IPR019927">
    <property type="entry name" value="Ribosomal_uL3_bac/org-type"/>
</dbReference>
<protein>
    <recommendedName>
        <fullName evidence="6">Large ribosomal subunit protein uL3c</fullName>
    </recommendedName>
</protein>
<organism evidence="9 10">
    <name type="scientific">Turnera subulata</name>
    <dbReference type="NCBI Taxonomy" id="218843"/>
    <lineage>
        <taxon>Eukaryota</taxon>
        <taxon>Viridiplantae</taxon>
        <taxon>Streptophyta</taxon>
        <taxon>Embryophyta</taxon>
        <taxon>Tracheophyta</taxon>
        <taxon>Spermatophyta</taxon>
        <taxon>Magnoliopsida</taxon>
        <taxon>eudicotyledons</taxon>
        <taxon>Gunneridae</taxon>
        <taxon>Pentapetalae</taxon>
        <taxon>rosids</taxon>
        <taxon>fabids</taxon>
        <taxon>Malpighiales</taxon>
        <taxon>Passifloraceae</taxon>
        <taxon>Turnera</taxon>
    </lineage>
</organism>
<keyword evidence="3" id="KW-0694">RNA-binding</keyword>
<reference evidence="9" key="2">
    <citation type="journal article" date="2023" name="Plants (Basel)">
        <title>Annotation of the Turnera subulata (Passifloraceae) Draft Genome Reveals the S-Locus Evolved after the Divergence of Turneroideae from Passifloroideae in a Stepwise Manner.</title>
        <authorList>
            <person name="Henning P.M."/>
            <person name="Roalson E.H."/>
            <person name="Mir W."/>
            <person name="McCubbin A.G."/>
            <person name="Shore J.S."/>
        </authorList>
    </citation>
    <scope>NUCLEOTIDE SEQUENCE</scope>
    <source>
        <strain evidence="9">F60SS</strain>
    </source>
</reference>
<evidence type="ECO:0000313" key="10">
    <source>
        <dbReference type="Proteomes" id="UP001141552"/>
    </source>
</evidence>
<dbReference type="FunFam" id="3.30.160.810:FF:000001">
    <property type="entry name" value="50S ribosomal protein L3"/>
    <property type="match status" value="1"/>
</dbReference>
<evidence type="ECO:0000256" key="6">
    <source>
        <dbReference type="ARBA" id="ARBA00035213"/>
    </source>
</evidence>
<dbReference type="InterPro" id="IPR009000">
    <property type="entry name" value="Transl_B-barrel_sf"/>
</dbReference>
<dbReference type="EMBL" id="JAKUCV010007834">
    <property type="protein sequence ID" value="KAJ4821855.1"/>
    <property type="molecule type" value="Genomic_DNA"/>
</dbReference>
<reference evidence="9" key="1">
    <citation type="submission" date="2022-02" db="EMBL/GenBank/DDBJ databases">
        <authorList>
            <person name="Henning P.M."/>
            <person name="McCubbin A.G."/>
            <person name="Shore J.S."/>
        </authorList>
    </citation>
    <scope>NUCLEOTIDE SEQUENCE</scope>
    <source>
        <strain evidence="9">F60SS</strain>
        <tissue evidence="9">Leaves</tissue>
    </source>
</reference>
<dbReference type="PROSITE" id="PS00474">
    <property type="entry name" value="RIBOSOMAL_L3"/>
    <property type="match status" value="1"/>
</dbReference>
<dbReference type="InterPro" id="IPR000597">
    <property type="entry name" value="Ribosomal_uL3"/>
</dbReference>
<dbReference type="Gene3D" id="2.40.30.10">
    <property type="entry name" value="Translation factors"/>
    <property type="match status" value="1"/>
</dbReference>
<evidence type="ECO:0000256" key="1">
    <source>
        <dbReference type="ARBA" id="ARBA00006540"/>
    </source>
</evidence>
<dbReference type="GO" id="GO:1990904">
    <property type="term" value="C:ribonucleoprotein complex"/>
    <property type="evidence" value="ECO:0007669"/>
    <property type="project" value="UniProtKB-KW"/>
</dbReference>
<dbReference type="Pfam" id="PF00297">
    <property type="entry name" value="Ribosomal_L3"/>
    <property type="match status" value="1"/>
</dbReference>
<sequence>MSLSLNERGPEDEGSDGDMVASVGEGERGGAREGAEGAVPTLAGGVGAYSVPCVRLEPQPNMPISAISPVHHYCYNTALTAKPKPKKNPALTCNFLPKTPFSCQTKTSSLTFTRPRSYGLRIVTMSYEAGVGVMGTKLGMMSYFEENGKKVMAVTVVGFREGNIVTQIKTQANEGYDAVQVGYRRVRDKKLTKPELGHLQKAGVIPLRHLQEFRLEKIDGFEVGQKLEFAELFKEGDFVDVSGTTIGKGFQGGIKRHKFKRGLMTHGSKSHRQLGSIGAGTTPGRVYKGKKMPGRMGGTNTKIKRLRIVKIDSDLGVVMIKGAVPGKPGNLLRIAPAKIVGKNIPRN</sequence>
<dbReference type="Proteomes" id="UP001141552">
    <property type="component" value="Unassembled WGS sequence"/>
</dbReference>
<comment type="similarity">
    <text evidence="1 7">Belongs to the universal ribosomal protein uL3 family.</text>
</comment>
<evidence type="ECO:0000313" key="9">
    <source>
        <dbReference type="EMBL" id="KAJ4821855.1"/>
    </source>
</evidence>
<evidence type="ECO:0000256" key="7">
    <source>
        <dbReference type="RuleBase" id="RU003905"/>
    </source>
</evidence>
<dbReference type="GO" id="GO:0019843">
    <property type="term" value="F:rRNA binding"/>
    <property type="evidence" value="ECO:0007669"/>
    <property type="project" value="UniProtKB-KW"/>
</dbReference>
<evidence type="ECO:0000256" key="2">
    <source>
        <dbReference type="ARBA" id="ARBA00022730"/>
    </source>
</evidence>
<proteinExistence type="inferred from homology"/>
<dbReference type="OrthoDB" id="274683at2759"/>
<keyword evidence="2" id="KW-0699">rRNA-binding</keyword>
<evidence type="ECO:0000256" key="5">
    <source>
        <dbReference type="ARBA" id="ARBA00023274"/>
    </source>
</evidence>
<name>A0A9Q0F0H9_9ROSI</name>
<comment type="caution">
    <text evidence="9">The sequence shown here is derived from an EMBL/GenBank/DDBJ whole genome shotgun (WGS) entry which is preliminary data.</text>
</comment>
<feature type="region of interest" description="Disordered" evidence="8">
    <location>
        <begin position="1"/>
        <end position="38"/>
    </location>
</feature>
<gene>
    <name evidence="9" type="primary">RPL3_1</name>
    <name evidence="9" type="ORF">Tsubulata_014752</name>
</gene>
<dbReference type="InterPro" id="IPR019926">
    <property type="entry name" value="Ribosomal_uL3_CS"/>
</dbReference>
<dbReference type="GO" id="GO:0003735">
    <property type="term" value="F:structural constituent of ribosome"/>
    <property type="evidence" value="ECO:0007669"/>
    <property type="project" value="InterPro"/>
</dbReference>
<dbReference type="FunFam" id="2.40.30.10:FF:000065">
    <property type="entry name" value="50S ribosomal protein L3, chloroplastic"/>
    <property type="match status" value="1"/>
</dbReference>
<evidence type="ECO:0000256" key="8">
    <source>
        <dbReference type="SAM" id="MobiDB-lite"/>
    </source>
</evidence>
<dbReference type="GO" id="GO:0006412">
    <property type="term" value="P:translation"/>
    <property type="evidence" value="ECO:0007669"/>
    <property type="project" value="InterPro"/>
</dbReference>
<dbReference type="PANTHER" id="PTHR11229">
    <property type="entry name" value="50S RIBOSOMAL PROTEIN L3"/>
    <property type="match status" value="1"/>
</dbReference>
<feature type="compositionally biased region" description="Basic and acidic residues" evidence="8">
    <location>
        <begin position="25"/>
        <end position="35"/>
    </location>
</feature>
<keyword evidence="5 7" id="KW-0687">Ribonucleoprotein</keyword>
<accession>A0A9Q0F0H9</accession>
<keyword evidence="4 7" id="KW-0689">Ribosomal protein</keyword>
<evidence type="ECO:0000256" key="4">
    <source>
        <dbReference type="ARBA" id="ARBA00022980"/>
    </source>
</evidence>
<keyword evidence="10" id="KW-1185">Reference proteome</keyword>
<evidence type="ECO:0000256" key="3">
    <source>
        <dbReference type="ARBA" id="ARBA00022884"/>
    </source>
</evidence>
<dbReference type="SUPFAM" id="SSF50447">
    <property type="entry name" value="Translation proteins"/>
    <property type="match status" value="1"/>
</dbReference>
<feature type="region of interest" description="Disordered" evidence="8">
    <location>
        <begin position="267"/>
        <end position="299"/>
    </location>
</feature>
<dbReference type="Gene3D" id="3.30.160.810">
    <property type="match status" value="1"/>
</dbReference>
<dbReference type="PANTHER" id="PTHR11229:SF16">
    <property type="entry name" value="LARGE RIBOSOMAL SUBUNIT PROTEIN UL3C"/>
    <property type="match status" value="1"/>
</dbReference>
<dbReference type="NCBIfam" id="TIGR03625">
    <property type="entry name" value="L3_bact"/>
    <property type="match status" value="1"/>
</dbReference>